<dbReference type="SUPFAM" id="SSF52540">
    <property type="entry name" value="P-loop containing nucleoside triphosphate hydrolases"/>
    <property type="match status" value="1"/>
</dbReference>
<reference evidence="4 5" key="1">
    <citation type="submission" date="2024-07" db="EMBL/GenBank/DDBJ databases">
        <authorList>
            <person name="Tripathy S."/>
        </authorList>
    </citation>
    <scope>NUCLEOTIDE SEQUENCE [LARGE SCALE GENOMIC DNA]</scope>
    <source>
        <strain evidence="4 5">VB-61278_2</strain>
    </source>
</reference>
<protein>
    <submittedName>
        <fullName evidence="4">NB-ARC domain-containing protein</fullName>
    </submittedName>
</protein>
<dbReference type="InterPro" id="IPR036388">
    <property type="entry name" value="WH-like_DNA-bd_sf"/>
</dbReference>
<feature type="domain" description="NB-ARC" evidence="3">
    <location>
        <begin position="235"/>
        <end position="386"/>
    </location>
</feature>
<dbReference type="Gene3D" id="3.40.50.300">
    <property type="entry name" value="P-loop containing nucleotide triphosphate hydrolases"/>
    <property type="match status" value="1"/>
</dbReference>
<evidence type="ECO:0000256" key="2">
    <source>
        <dbReference type="ARBA" id="ARBA00022703"/>
    </source>
</evidence>
<organism evidence="4 5">
    <name type="scientific">Scytonema tolypothrichoides VB-61278_2</name>
    <dbReference type="NCBI Taxonomy" id="3232314"/>
    <lineage>
        <taxon>Bacteria</taxon>
        <taxon>Bacillati</taxon>
        <taxon>Cyanobacteriota</taxon>
        <taxon>Cyanophyceae</taxon>
        <taxon>Nostocales</taxon>
        <taxon>Scytonemataceae</taxon>
        <taxon>Scytonema</taxon>
    </lineage>
</organism>
<evidence type="ECO:0000313" key="4">
    <source>
        <dbReference type="EMBL" id="MFL9462595.1"/>
    </source>
</evidence>
<dbReference type="Gene3D" id="1.25.40.370">
    <property type="match status" value="1"/>
</dbReference>
<keyword evidence="5" id="KW-1185">Reference proteome</keyword>
<name>A0ABW8WNJ1_9CYAN</name>
<comment type="similarity">
    <text evidence="1">Belongs to the CpcE/RpcE/PecE family.</text>
</comment>
<dbReference type="RefSeq" id="WP_237265815.1">
    <property type="nucleotide sequence ID" value="NZ_JBFQGM010000006.1"/>
</dbReference>
<sequence length="1617" mass="176175">MSHGPRIKTILILAAIPHGLRLDKEIRSIEEAIRRAAKRDVFEIKIRTAVRTQDIRHALAEEQPQIVHFCGHGLEDGSLLLEDDSGENKPVPAKGLASLFQLHADYVECVLLNVCHSDKQATAISKHVNYAIGMNQPIGDKAAIAFAIGFYDGLGYATSNNLDVFQRAFEEGLVAIQLEHPNEGQIPVLQRKASIDKHIYKNRFPQGRNFQAPPLPAHFVDRPEYSQDLKNLLLKKSLDNRTLAVTAIHGLGSVGKSTITAALAHDEDIQVHFCDGILWATLGQQPDVLSLLSGWVQALGDYNFKPTSTDAATNHLRTLLYDKAVLLVVDDAWDTKHAQAFNVGGSKCQVLVTTREGAIAKVLGASIYSLDVMKPSQAIELLTKKLGRDMIGTECQEAETLAKEVGYLPLALELAAAQIASGTSWAILLQDIQLEIARLKTFDDPEARDMTDEASLKRLSLRASLNLSVQRLPEEERQNFIWLGVLPEDATITHSMTVTLWNLEDERDATDTLEYLQSKALLLPGETLLNGTSTYRLHDLFHDLARNLLTAPEKPKRYGDLPGLGLKLSDAHCQFLERYREKTENGLWHTLPSDGYIYQRLVWHLEKAGKKEEIHKLLQEETPLGRNGWYEACASNGQNAIFVTDIARAWFLAEEMFHEEPSQSIALQCRYALMTASLNSLTANVPVELLQALVKKNVWTPEQGLAYTLQSSNSELKARLLAELVNCLPSNAKELALSKALAVAKEIQDESRRALALSTLADKLPPQLLPEALAAVRAIQDKLSRASALGSLAGKLPEVLPEALAVAREIQDESRRTSALSTLADKLPPQLLPEALAVAREIQDEWSRASVLSALADKLPPQLLPEALATAKEIQNEWSRASTLSALANKLPPQLLPEALAAVRAIQDKLSRASALGSLAHKLPEVLPEALTAAREIPSETRRADILSALVDKLPPQLLPEALAIAREIQDESYRVCALSALADKLPKVLPEALAIARVIASERHRASALSALADKLPPQLLPEALALTKEILSEWHRASALISLADKLPPQLLPEALAIAREIQDRSCRASALSSLADKLSPQLLPETLAIARAIQDEEYCADALGALAEKLPSMLTLALAIARKIPSEWRRASALSSLADKLPQVLPEALDAAREIPSEWRRASALSSLADKLPQVLPEALAAAREIPSEWRRASALSSLAGKLSPELLPEALAIAKEIQGESPRADALSSLAGKLPPELLPEALTIAKEIQGESPRADALSSLADKLPPELLPEALAIAKQFQSEWRRADALSTLADKLPQVLPEALATAREIPSKSRRADALGALADKLPSVLPEALAIAREIQSESPRASALSSLADKLPPELLLEALAIAKEIQDEWSRANALSALANKLTPELLPEALAIAREIQSESPRASALSSLADKLPPELLLEALAITRDIQDEWNRANTLSALADKLLPELLPEALAIARDIQDESPRASVLSSLATKLPSVLPEVLAIARDIPSEEHRAYTLSALADKWPPQLLLEALAITGEIPSEEYRAHTLSALALPLSKIPTTLLFPVWGQTLHELSLRTRQNLLRDIKTLVPVIFALGGQGAIAEASCAISNVARWWQ</sequence>
<dbReference type="EMBL" id="JBFQGM010000006">
    <property type="protein sequence ID" value="MFL9462595.1"/>
    <property type="molecule type" value="Genomic_DNA"/>
</dbReference>
<gene>
    <name evidence="4" type="ORF">AB0759_18435</name>
</gene>
<comment type="caution">
    <text evidence="4">The sequence shown here is derived from an EMBL/GenBank/DDBJ whole genome shotgun (WGS) entry which is preliminary data.</text>
</comment>
<evidence type="ECO:0000256" key="1">
    <source>
        <dbReference type="ARBA" id="ARBA00009299"/>
    </source>
</evidence>
<keyword evidence="2" id="KW-0053">Apoptosis</keyword>
<dbReference type="InterPro" id="IPR011990">
    <property type="entry name" value="TPR-like_helical_dom_sf"/>
</dbReference>
<dbReference type="PRINTS" id="PR00364">
    <property type="entry name" value="DISEASERSIST"/>
</dbReference>
<evidence type="ECO:0000259" key="3">
    <source>
        <dbReference type="Pfam" id="PF00931"/>
    </source>
</evidence>
<dbReference type="Gene3D" id="1.10.10.10">
    <property type="entry name" value="Winged helix-like DNA-binding domain superfamily/Winged helix DNA-binding domain"/>
    <property type="match status" value="1"/>
</dbReference>
<dbReference type="PANTHER" id="PTHR22845">
    <property type="entry name" value="APOPTOTIC PROTEASE-ACTIVATING FACTOR 1"/>
    <property type="match status" value="1"/>
</dbReference>
<dbReference type="SUPFAM" id="SSF48371">
    <property type="entry name" value="ARM repeat"/>
    <property type="match status" value="1"/>
</dbReference>
<dbReference type="Gene3D" id="1.25.40.10">
    <property type="entry name" value="Tetratricopeptide repeat domain"/>
    <property type="match status" value="8"/>
</dbReference>
<evidence type="ECO:0000313" key="5">
    <source>
        <dbReference type="Proteomes" id="UP001628874"/>
    </source>
</evidence>
<dbReference type="InterPro" id="IPR027417">
    <property type="entry name" value="P-loop_NTPase"/>
</dbReference>
<proteinExistence type="inferred from homology"/>
<dbReference type="Proteomes" id="UP001628874">
    <property type="component" value="Unassembled WGS sequence"/>
</dbReference>
<dbReference type="InterPro" id="IPR016024">
    <property type="entry name" value="ARM-type_fold"/>
</dbReference>
<dbReference type="PANTHER" id="PTHR22845:SF5">
    <property type="entry name" value="APOPTOTIC PROTEASE-ACTIVATING FACTOR 1"/>
    <property type="match status" value="1"/>
</dbReference>
<dbReference type="Pfam" id="PF00931">
    <property type="entry name" value="NB-ARC"/>
    <property type="match status" value="1"/>
</dbReference>
<accession>A0ABW8WNJ1</accession>
<dbReference type="InterPro" id="IPR002182">
    <property type="entry name" value="NB-ARC"/>
</dbReference>